<feature type="domain" description="C3H1-type" evidence="8">
    <location>
        <begin position="1741"/>
        <end position="1766"/>
    </location>
</feature>
<evidence type="ECO:0000259" key="10">
    <source>
        <dbReference type="PROSITE" id="PS51360"/>
    </source>
</evidence>
<evidence type="ECO:0000259" key="8">
    <source>
        <dbReference type="PROSITE" id="PS50103"/>
    </source>
</evidence>
<dbReference type="EMBL" id="SDAM02004199">
    <property type="protein sequence ID" value="KAH6820296.1"/>
    <property type="molecule type" value="Genomic_DNA"/>
</dbReference>
<dbReference type="Gene3D" id="3.90.70.200">
    <property type="entry name" value="Plus-3 domain"/>
    <property type="match status" value="1"/>
</dbReference>
<dbReference type="InterPro" id="IPR019835">
    <property type="entry name" value="SWIB_domain"/>
</dbReference>
<feature type="compositionally biased region" description="Polar residues" evidence="6">
    <location>
        <begin position="1161"/>
        <end position="1172"/>
    </location>
</feature>
<feature type="compositionally biased region" description="Acidic residues" evidence="6">
    <location>
        <begin position="459"/>
        <end position="469"/>
    </location>
</feature>
<keyword evidence="2 5" id="KW-0863">Zinc-finger</keyword>
<comment type="caution">
    <text evidence="12">The sequence shown here is derived from an EMBL/GenBank/DDBJ whole genome shotgun (WGS) entry which is preliminary data.</text>
</comment>
<dbReference type="InterPro" id="IPR011011">
    <property type="entry name" value="Znf_FYVE_PHD"/>
</dbReference>
<gene>
    <name evidence="12" type="ORF">C2S53_014034</name>
</gene>
<reference evidence="12 13" key="1">
    <citation type="journal article" date="2021" name="Nat. Commun.">
        <title>Incipient diploidization of the medicinal plant Perilla within 10,000 years.</title>
        <authorList>
            <person name="Zhang Y."/>
            <person name="Shen Q."/>
            <person name="Leng L."/>
            <person name="Zhang D."/>
            <person name="Chen S."/>
            <person name="Shi Y."/>
            <person name="Ning Z."/>
            <person name="Chen S."/>
        </authorList>
    </citation>
    <scope>NUCLEOTIDE SEQUENCE [LARGE SCALE GENOMIC DNA]</scope>
    <source>
        <strain evidence="13">cv. PC099</strain>
    </source>
</reference>
<dbReference type="CDD" id="cd10567">
    <property type="entry name" value="SWIB-MDM2_like"/>
    <property type="match status" value="1"/>
</dbReference>
<feature type="compositionally biased region" description="Polar residues" evidence="6">
    <location>
        <begin position="1217"/>
        <end position="1232"/>
    </location>
</feature>
<feature type="compositionally biased region" description="Basic and acidic residues" evidence="6">
    <location>
        <begin position="448"/>
        <end position="458"/>
    </location>
</feature>
<dbReference type="SMART" id="SM00719">
    <property type="entry name" value="Plus3"/>
    <property type="match status" value="1"/>
</dbReference>
<sequence>MDEEKLGVSGIESDSIPQLGESSVIVGREREGTASLEDNPVAVGGGMEGGQENHAVGIEPEFVGEDAAEMVKMPAVVAEDGGGGVIGSEGGDPFLATEEEGAKGVDYAEREAVVGDGVTAPVSDESLVNKECDELVIDSELEMKTEEEIVPVVDAKLETDVTNSESKMDALGDGIPEDPQLQMKGDKKFSPVVDPMMETVDTDAGYDQQLVELQADTGGGELNPVMEGTEAWNDKHERKLCAEENVEALGGVDNESVERTAVENNAETAARCDDMAEKKGDFMVNDSEVGRAEKSTGTEEENSDHAIIADVPISEVETDGNVHLVNVYEQGQFHESSDGMEDDSGHERNEHAEDEAVAAEESQIRGTKMVEDENFSMKMSSDANLEKHLNEEEYTQDVLVKADLSAGDIKPEEESRVDPEMTRNTEMEYLSEDAEVETEMGTNSVDSKSPDEDGKFETEDTMSDVDEAAQDIYDSPSALQDDEDETTVAEEETGTQDTEMETETDMAESGKTSGGKRKRAKLSKSPSITKSTAKGSSRKTVGEDVCFICFDGGELVLCDRRGCPKAYHPSCVNRDEAFFKSKGRWNCGWHLCSICEKNARYMCYTCTFSLCKSCTKDAVILCVRGNKGFCETCMRTVMLIENNEQGDNDARIDFDDRSSWEYLFKDYYIELKAKLSLSSVEIAEAKNPWKGADMSGTSKIESPEVQADANDGGSGSDDSVENSETIRPKRRKVRRQSKSLSKKEELVDTGVASRDKAISSSENSEWASRELLEFVSHMKNDDTSVLSQFDVQALLLEYIKRNKLRDPRRKSQIVCDARLENLFGKPRVGHFEMLKLLESHFLTREEQNDDLQGSVVDTENEQLDIDANAETLTKGVKDKKRKSRKKGDNRGPQSNLDDFAAIDMHNIGLIYLRRKLMEDLLEDTETFNEKVVGTFVRIRISGSNQKQDLYRLVQVVGTSKAAEPYKVGKRTTDTMVEILNLDKTEIISIDTISNQEFTEDECKRLRQSIKCGLISRLTVGEILDKTMEIQVARVNDWLESETLRLSHLRDRASDLGRRKEYPFSAFGLLCTSFECVEKLQLLKTPEERRRRLEEIPEIHTDPKMDPSYESDDNDSGNEDARRDAFMRSRGSGFSKRGRGPISPGRDNYVKDSWSGAGKATPSRNLSGNNFSANTGHVGEIVNDSSWNLERDKTTQESNILDKQNSASKSESAEWALRTSSRPESTSGVVPLPSQGSYSAGVAEPAVKINESEKIWHYQDPSGKMQGPFSIVQLRKWNNTGYFPANLKIWKATEKQENSILLVDALAGKFLKELPAESMFPATSTLNTSHTLAGHAGKTSGTSLHQDNERSKLNQSSGSLPNLSADKWSKNDTTNLPSPTPKQSNAGWSGGEASHLTVSVQSPSVNGVLPSPTAVLPNVATHSSKPASVLNSVIQATNFSPTPNSQQGILVSSAIPLHTQTTSMSEHVAQIHVHPPAVPQPVQPVQVDTQVWGSGAQSGQAQGYNWATSNVQSSSGSFPNSGPGTVIQPDVWRPTQSSQPNMHSPTTPNASWGMGPAENNTPMVVRPQNPNVSWGTMQANPNMGWGNPAPGNANVNWGPGMQAPLPSGNTPGWVPPPGNTGGNMQGMVPGNTNPGWAPTQGWGAPPVQGQTPVNGWGPPSGNVGTPPAVQGPGQGNANQGWAPWGGEQGHGGVQFSGQRGGQGRDSGFNGGGRPWNRQSSFGGGGGGGGPFGGRGGGGGHRRKRETLCPYNANGQCRKGLHCDFMHT</sequence>
<feature type="compositionally biased region" description="Basic and acidic residues" evidence="6">
    <location>
        <begin position="1093"/>
        <end position="1106"/>
    </location>
</feature>
<feature type="compositionally biased region" description="Polar residues" evidence="6">
    <location>
        <begin position="524"/>
        <end position="535"/>
    </location>
</feature>
<feature type="domain" description="PHD-type" evidence="7">
    <location>
        <begin position="543"/>
        <end position="609"/>
    </location>
</feature>
<accession>A0AAD4ISD2</accession>
<dbReference type="SUPFAM" id="SSF57903">
    <property type="entry name" value="FYVE/PHD zinc finger"/>
    <property type="match status" value="1"/>
</dbReference>
<dbReference type="PANTHER" id="PTHR46695:SF5">
    <property type="entry name" value="RNA POLYMERASE-ASSOCIATED PROTEIN RTF1 HOMOLOG"/>
    <property type="match status" value="1"/>
</dbReference>
<feature type="compositionally biased region" description="Gly residues" evidence="6">
    <location>
        <begin position="1685"/>
        <end position="1712"/>
    </location>
</feature>
<feature type="region of interest" description="Disordered" evidence="6">
    <location>
        <begin position="404"/>
        <end position="535"/>
    </location>
</feature>
<dbReference type="CDD" id="cd15568">
    <property type="entry name" value="PHD5_NSD"/>
    <property type="match status" value="1"/>
</dbReference>
<evidence type="ECO:0000313" key="12">
    <source>
        <dbReference type="EMBL" id="KAH6820296.1"/>
    </source>
</evidence>
<dbReference type="Gene3D" id="3.30.40.10">
    <property type="entry name" value="Zinc/RING finger domain, C3HC4 (zinc finger)"/>
    <property type="match status" value="1"/>
</dbReference>
<feature type="domain" description="GYF" evidence="9">
    <location>
        <begin position="1252"/>
        <end position="1306"/>
    </location>
</feature>
<dbReference type="InterPro" id="IPR004343">
    <property type="entry name" value="Plus-3_dom"/>
</dbReference>
<feature type="compositionally biased region" description="Acidic residues" evidence="6">
    <location>
        <begin position="1108"/>
        <end position="1117"/>
    </location>
</feature>
<dbReference type="FunFam" id="3.30.40.10:FF:000303">
    <property type="entry name" value="Zinc finger CCCH domain-containing protein 19"/>
    <property type="match status" value="1"/>
</dbReference>
<feature type="region of interest" description="Disordered" evidence="6">
    <location>
        <begin position="867"/>
        <end position="896"/>
    </location>
</feature>
<feature type="compositionally biased region" description="Acidic residues" evidence="6">
    <location>
        <begin position="480"/>
        <end position="506"/>
    </location>
</feature>
<keyword evidence="3 5" id="KW-0862">Zinc</keyword>
<dbReference type="PROSITE" id="PS51925">
    <property type="entry name" value="SWIB_MDM2"/>
    <property type="match status" value="1"/>
</dbReference>
<keyword evidence="4" id="KW-0238">DNA-binding</keyword>
<dbReference type="PROSITE" id="PS50103">
    <property type="entry name" value="ZF_C3H1"/>
    <property type="match status" value="1"/>
</dbReference>
<dbReference type="Gene3D" id="1.10.245.10">
    <property type="entry name" value="SWIB/MDM2 domain"/>
    <property type="match status" value="1"/>
</dbReference>
<dbReference type="SUPFAM" id="SSF47592">
    <property type="entry name" value="SWIB/MDM2 domain"/>
    <property type="match status" value="1"/>
</dbReference>
<feature type="domain" description="Plus3" evidence="10">
    <location>
        <begin position="901"/>
        <end position="1034"/>
    </location>
</feature>
<evidence type="ECO:0000313" key="13">
    <source>
        <dbReference type="Proteomes" id="UP001190926"/>
    </source>
</evidence>
<dbReference type="InterPro" id="IPR003121">
    <property type="entry name" value="SWIB_MDM2_domain"/>
</dbReference>
<feature type="region of interest" description="Disordered" evidence="6">
    <location>
        <begin position="1"/>
        <end position="53"/>
    </location>
</feature>
<protein>
    <submittedName>
        <fullName evidence="12">Uncharacterized protein</fullName>
    </submittedName>
</protein>
<feature type="compositionally biased region" description="Polar residues" evidence="6">
    <location>
        <begin position="1370"/>
        <end position="1386"/>
    </location>
</feature>
<evidence type="ECO:0000256" key="1">
    <source>
        <dbReference type="ARBA" id="ARBA00022723"/>
    </source>
</evidence>
<dbReference type="GO" id="GO:0008270">
    <property type="term" value="F:zinc ion binding"/>
    <property type="evidence" value="ECO:0007669"/>
    <property type="project" value="UniProtKB-KW"/>
</dbReference>
<keyword evidence="1 5" id="KW-0479">Metal-binding</keyword>
<feature type="compositionally biased region" description="Acidic residues" evidence="6">
    <location>
        <begin position="429"/>
        <end position="438"/>
    </location>
</feature>
<evidence type="ECO:0000256" key="3">
    <source>
        <dbReference type="ARBA" id="ARBA00022833"/>
    </source>
</evidence>
<dbReference type="SUPFAM" id="SSF55277">
    <property type="entry name" value="GYF domain"/>
    <property type="match status" value="1"/>
</dbReference>
<dbReference type="InterPro" id="IPR001965">
    <property type="entry name" value="Znf_PHD"/>
</dbReference>
<dbReference type="SMART" id="SM00444">
    <property type="entry name" value="GYF"/>
    <property type="match status" value="1"/>
</dbReference>
<dbReference type="CDD" id="cd19757">
    <property type="entry name" value="Bbox1"/>
    <property type="match status" value="1"/>
</dbReference>
<feature type="compositionally biased region" description="Basic residues" evidence="6">
    <location>
        <begin position="877"/>
        <end position="887"/>
    </location>
</feature>
<feature type="region of interest" description="Disordered" evidence="6">
    <location>
        <begin position="1329"/>
        <end position="1392"/>
    </location>
</feature>
<dbReference type="PROSITE" id="PS50829">
    <property type="entry name" value="GYF"/>
    <property type="match status" value="1"/>
</dbReference>
<feature type="region of interest" description="Disordered" evidence="6">
    <location>
        <begin position="281"/>
        <end position="305"/>
    </location>
</feature>
<feature type="region of interest" description="Disordered" evidence="6">
    <location>
        <begin position="1193"/>
        <end position="1232"/>
    </location>
</feature>
<feature type="compositionally biased region" description="Basic and acidic residues" evidence="6">
    <location>
        <begin position="409"/>
        <end position="426"/>
    </location>
</feature>
<dbReference type="Gene3D" id="3.30.1490.40">
    <property type="match status" value="1"/>
</dbReference>
<evidence type="ECO:0000259" key="9">
    <source>
        <dbReference type="PROSITE" id="PS50829"/>
    </source>
</evidence>
<dbReference type="InterPro" id="IPR019787">
    <property type="entry name" value="Znf_PHD-finger"/>
</dbReference>
<dbReference type="SMART" id="SM00249">
    <property type="entry name" value="PHD"/>
    <property type="match status" value="1"/>
</dbReference>
<dbReference type="InterPro" id="IPR013083">
    <property type="entry name" value="Znf_RING/FYVE/PHD"/>
</dbReference>
<feature type="compositionally biased region" description="Gly residues" evidence="6">
    <location>
        <begin position="1720"/>
        <end position="1737"/>
    </location>
</feature>
<dbReference type="InterPro" id="IPR035445">
    <property type="entry name" value="GYF-like_dom_sf"/>
</dbReference>
<evidence type="ECO:0000256" key="2">
    <source>
        <dbReference type="ARBA" id="ARBA00022771"/>
    </source>
</evidence>
<feature type="region of interest" description="Disordered" evidence="6">
    <location>
        <begin position="1093"/>
        <end position="1172"/>
    </location>
</feature>
<evidence type="ECO:0000256" key="6">
    <source>
        <dbReference type="SAM" id="MobiDB-lite"/>
    </source>
</evidence>
<dbReference type="InterPro" id="IPR000571">
    <property type="entry name" value="Znf_CCCH"/>
</dbReference>
<organism evidence="12 13">
    <name type="scientific">Perilla frutescens var. hirtella</name>
    <name type="common">Perilla citriodora</name>
    <name type="synonym">Perilla setoyensis</name>
    <dbReference type="NCBI Taxonomy" id="608512"/>
    <lineage>
        <taxon>Eukaryota</taxon>
        <taxon>Viridiplantae</taxon>
        <taxon>Streptophyta</taxon>
        <taxon>Embryophyta</taxon>
        <taxon>Tracheophyta</taxon>
        <taxon>Spermatophyta</taxon>
        <taxon>Magnoliopsida</taxon>
        <taxon>eudicotyledons</taxon>
        <taxon>Gunneridae</taxon>
        <taxon>Pentapetalae</taxon>
        <taxon>asterids</taxon>
        <taxon>lamiids</taxon>
        <taxon>Lamiales</taxon>
        <taxon>Lamiaceae</taxon>
        <taxon>Nepetoideae</taxon>
        <taxon>Elsholtzieae</taxon>
        <taxon>Perilla</taxon>
    </lineage>
</organism>
<dbReference type="Pfam" id="PF02213">
    <property type="entry name" value="GYF"/>
    <property type="match status" value="1"/>
</dbReference>
<name>A0AAD4ISD2_PERFH</name>
<feature type="compositionally biased region" description="Basic residues" evidence="6">
    <location>
        <begin position="728"/>
        <end position="737"/>
    </location>
</feature>
<feature type="region of interest" description="Disordered" evidence="6">
    <location>
        <begin position="703"/>
        <end position="759"/>
    </location>
</feature>
<dbReference type="Pfam" id="PF02201">
    <property type="entry name" value="SWIB"/>
    <property type="match status" value="1"/>
</dbReference>
<dbReference type="CDD" id="cd00072">
    <property type="entry name" value="GYF"/>
    <property type="match status" value="1"/>
</dbReference>
<dbReference type="PROSITE" id="PS51360">
    <property type="entry name" value="PLUS3"/>
    <property type="match status" value="1"/>
</dbReference>
<dbReference type="GO" id="GO:0003677">
    <property type="term" value="F:DNA binding"/>
    <property type="evidence" value="ECO:0007669"/>
    <property type="project" value="UniProtKB-KW"/>
</dbReference>
<dbReference type="SUPFAM" id="SSF159042">
    <property type="entry name" value="Plus3-like"/>
    <property type="match status" value="1"/>
</dbReference>
<dbReference type="FunFam" id="3.90.70.200:FF:000002">
    <property type="entry name" value="Zinc finger CCCH domain-containing protein 19"/>
    <property type="match status" value="1"/>
</dbReference>
<dbReference type="InterPro" id="IPR019786">
    <property type="entry name" value="Zinc_finger_PHD-type_CS"/>
</dbReference>
<feature type="compositionally biased region" description="Basic and acidic residues" evidence="6">
    <location>
        <begin position="288"/>
        <end position="297"/>
    </location>
</feature>
<dbReference type="InterPro" id="IPR003169">
    <property type="entry name" value="GYF"/>
</dbReference>
<evidence type="ECO:0000256" key="5">
    <source>
        <dbReference type="PROSITE-ProRule" id="PRU00723"/>
    </source>
</evidence>
<feature type="domain" description="DM2" evidence="11">
    <location>
        <begin position="760"/>
        <end position="843"/>
    </location>
</feature>
<dbReference type="Pfam" id="PF03126">
    <property type="entry name" value="Plus-3"/>
    <property type="match status" value="1"/>
</dbReference>
<dbReference type="SMART" id="SM00151">
    <property type="entry name" value="SWIB"/>
    <property type="match status" value="1"/>
</dbReference>
<feature type="region of interest" description="Disordered" evidence="6">
    <location>
        <begin position="333"/>
        <end position="373"/>
    </location>
</feature>
<feature type="compositionally biased region" description="Polar residues" evidence="6">
    <location>
        <begin position="1352"/>
        <end position="1361"/>
    </location>
</feature>
<dbReference type="PROSITE" id="PS50016">
    <property type="entry name" value="ZF_PHD_2"/>
    <property type="match status" value="1"/>
</dbReference>
<evidence type="ECO:0000259" key="7">
    <source>
        <dbReference type="PROSITE" id="PS50016"/>
    </source>
</evidence>
<dbReference type="Proteomes" id="UP001190926">
    <property type="component" value="Unassembled WGS sequence"/>
</dbReference>
<dbReference type="PROSITE" id="PS01359">
    <property type="entry name" value="ZF_PHD_1"/>
    <property type="match status" value="1"/>
</dbReference>
<evidence type="ECO:0000256" key="4">
    <source>
        <dbReference type="ARBA" id="ARBA00023125"/>
    </source>
</evidence>
<dbReference type="Pfam" id="PF25980">
    <property type="entry name" value="NERD_plant"/>
    <property type="match status" value="1"/>
</dbReference>
<dbReference type="PANTHER" id="PTHR46695">
    <property type="entry name" value="ZINC FINGER CCCH DOMAIN-CONTAINING PROTEIN 44-RELATED"/>
    <property type="match status" value="1"/>
</dbReference>
<feature type="compositionally biased region" description="Polar residues" evidence="6">
    <location>
        <begin position="1195"/>
        <end position="1209"/>
    </location>
</feature>
<dbReference type="InterPro" id="IPR058668">
    <property type="entry name" value="NERD_dom"/>
</dbReference>
<feature type="zinc finger region" description="C3H1-type" evidence="5">
    <location>
        <begin position="1741"/>
        <end position="1766"/>
    </location>
</feature>
<dbReference type="InterPro" id="IPR036128">
    <property type="entry name" value="Plus3-like_sf"/>
</dbReference>
<keyword evidence="13" id="KW-1185">Reference proteome</keyword>
<feature type="region of interest" description="Disordered" evidence="6">
    <location>
        <begin position="1617"/>
        <end position="1739"/>
    </location>
</feature>
<dbReference type="InterPro" id="IPR036885">
    <property type="entry name" value="SWIB_MDM2_dom_sf"/>
</dbReference>
<evidence type="ECO:0000259" key="11">
    <source>
        <dbReference type="PROSITE" id="PS51925"/>
    </source>
</evidence>
<proteinExistence type="predicted"/>